<dbReference type="GeneID" id="70250509"/>
<gene>
    <name evidence="2" type="ORF">BGW36DRAFT_426143</name>
</gene>
<sequence length="243" mass="26006">MKLVVAGSTGFVGTEVIRQAVSHPSVNTIVALARRPTPAPENAGPGADVSKIKSVVCEDFENYPESVKKEIAGADACIWLIAITPGKLKTMPFEQTRKICLDYTAKGLEAMAATSNKPFRFIYTSGAKAERDQSKKPWILGDYSLMRGQVESHVLNYAKQSAGAVQACITRPGIISAPGRMGIGMTVLSTIGRSIIGLPKVEVSEIATTMIEQAVNGIEKETLLNEDLVRIGQKTLAEQGKSS</sequence>
<dbReference type="InterPro" id="IPR036291">
    <property type="entry name" value="NAD(P)-bd_dom_sf"/>
</dbReference>
<keyword evidence="3" id="KW-1185">Reference proteome</keyword>
<dbReference type="Proteomes" id="UP001201262">
    <property type="component" value="Unassembled WGS sequence"/>
</dbReference>
<dbReference type="Pfam" id="PF13460">
    <property type="entry name" value="NAD_binding_10"/>
    <property type="match status" value="1"/>
</dbReference>
<evidence type="ECO:0000259" key="1">
    <source>
        <dbReference type="Pfam" id="PF13460"/>
    </source>
</evidence>
<comment type="caution">
    <text evidence="2">The sequence shown here is derived from an EMBL/GenBank/DDBJ whole genome shotgun (WGS) entry which is preliminary data.</text>
</comment>
<name>A0AAD4KQV1_9EURO</name>
<protein>
    <submittedName>
        <fullName evidence="2">Nucleoside-diphosphate-sugar epimerase</fullName>
    </submittedName>
</protein>
<organism evidence="2 3">
    <name type="scientific">Talaromyces proteolyticus</name>
    <dbReference type="NCBI Taxonomy" id="1131652"/>
    <lineage>
        <taxon>Eukaryota</taxon>
        <taxon>Fungi</taxon>
        <taxon>Dikarya</taxon>
        <taxon>Ascomycota</taxon>
        <taxon>Pezizomycotina</taxon>
        <taxon>Eurotiomycetes</taxon>
        <taxon>Eurotiomycetidae</taxon>
        <taxon>Eurotiales</taxon>
        <taxon>Trichocomaceae</taxon>
        <taxon>Talaromyces</taxon>
        <taxon>Talaromyces sect. Bacilispori</taxon>
    </lineage>
</organism>
<dbReference type="AlphaFoldDB" id="A0AAD4KQV1"/>
<evidence type="ECO:0000313" key="3">
    <source>
        <dbReference type="Proteomes" id="UP001201262"/>
    </source>
</evidence>
<reference evidence="2" key="1">
    <citation type="submission" date="2021-12" db="EMBL/GenBank/DDBJ databases">
        <title>Convergent genome expansion in fungi linked to evolution of root-endophyte symbiosis.</title>
        <authorList>
            <consortium name="DOE Joint Genome Institute"/>
            <person name="Ke Y.-H."/>
            <person name="Bonito G."/>
            <person name="Liao H.-L."/>
            <person name="Looney B."/>
            <person name="Rojas-Flechas A."/>
            <person name="Nash J."/>
            <person name="Hameed K."/>
            <person name="Schadt C."/>
            <person name="Martin F."/>
            <person name="Crous P.W."/>
            <person name="Miettinen O."/>
            <person name="Magnuson J.K."/>
            <person name="Labbe J."/>
            <person name="Jacobson D."/>
            <person name="Doktycz M.J."/>
            <person name="Veneault-Fourrey C."/>
            <person name="Kuo A."/>
            <person name="Mondo S."/>
            <person name="Calhoun S."/>
            <person name="Riley R."/>
            <person name="Ohm R."/>
            <person name="LaButti K."/>
            <person name="Andreopoulos B."/>
            <person name="Pangilinan J."/>
            <person name="Nolan M."/>
            <person name="Tritt A."/>
            <person name="Clum A."/>
            <person name="Lipzen A."/>
            <person name="Daum C."/>
            <person name="Barry K."/>
            <person name="Grigoriev I.V."/>
            <person name="Vilgalys R."/>
        </authorList>
    </citation>
    <scope>NUCLEOTIDE SEQUENCE</scope>
    <source>
        <strain evidence="2">PMI_201</strain>
    </source>
</reference>
<feature type="domain" description="NAD(P)-binding" evidence="1">
    <location>
        <begin position="7"/>
        <end position="144"/>
    </location>
</feature>
<dbReference type="PANTHER" id="PTHR14097">
    <property type="entry name" value="OXIDOREDUCTASE HTATIP2"/>
    <property type="match status" value="1"/>
</dbReference>
<accession>A0AAD4KQV1</accession>
<evidence type="ECO:0000313" key="2">
    <source>
        <dbReference type="EMBL" id="KAH8698435.1"/>
    </source>
</evidence>
<dbReference type="EMBL" id="JAJTJA010000005">
    <property type="protein sequence ID" value="KAH8698435.1"/>
    <property type="molecule type" value="Genomic_DNA"/>
</dbReference>
<proteinExistence type="predicted"/>
<dbReference type="InterPro" id="IPR016040">
    <property type="entry name" value="NAD(P)-bd_dom"/>
</dbReference>
<dbReference type="Gene3D" id="3.40.50.720">
    <property type="entry name" value="NAD(P)-binding Rossmann-like Domain"/>
    <property type="match status" value="1"/>
</dbReference>
<dbReference type="SUPFAM" id="SSF51735">
    <property type="entry name" value="NAD(P)-binding Rossmann-fold domains"/>
    <property type="match status" value="1"/>
</dbReference>
<dbReference type="PANTHER" id="PTHR14097:SF9">
    <property type="entry name" value="EPIMERASE, PUTATIVE (AFU_ORTHOLOGUE AFUA_8G07320)-RELATED"/>
    <property type="match status" value="1"/>
</dbReference>
<dbReference type="RefSeq" id="XP_046072899.1">
    <property type="nucleotide sequence ID" value="XM_046220222.1"/>
</dbReference>